<dbReference type="PANTHER" id="PTHR11102:SF160">
    <property type="entry name" value="ERAD-ASSOCIATED E3 UBIQUITIN-PROTEIN LIGASE COMPONENT HRD3"/>
    <property type="match status" value="1"/>
</dbReference>
<dbReference type="SUPFAM" id="SSF81901">
    <property type="entry name" value="HCP-like"/>
    <property type="match status" value="1"/>
</dbReference>
<protein>
    <submittedName>
        <fullName evidence="2">Uncharacterized protein</fullName>
    </submittedName>
</protein>
<dbReference type="InterPro" id="IPR011990">
    <property type="entry name" value="TPR-like_helical_dom_sf"/>
</dbReference>
<evidence type="ECO:0000313" key="2">
    <source>
        <dbReference type="EMBL" id="PIR03181.1"/>
    </source>
</evidence>
<reference evidence="2 3" key="1">
    <citation type="submission" date="2017-09" db="EMBL/GenBank/DDBJ databases">
        <title>Depth-based differentiation of microbial function through sediment-hosted aquifers and enrichment of novel symbionts in the deep terrestrial subsurface.</title>
        <authorList>
            <person name="Probst A.J."/>
            <person name="Ladd B."/>
            <person name="Jarett J.K."/>
            <person name="Geller-Mcgrath D.E."/>
            <person name="Sieber C.M."/>
            <person name="Emerson J.B."/>
            <person name="Anantharaman K."/>
            <person name="Thomas B.C."/>
            <person name="Malmstrom R."/>
            <person name="Stieglmeier M."/>
            <person name="Klingl A."/>
            <person name="Woyke T."/>
            <person name="Ryan C.M."/>
            <person name="Banfield J.F."/>
        </authorList>
    </citation>
    <scope>NUCLEOTIDE SEQUENCE [LARGE SCALE GENOMIC DNA]</scope>
    <source>
        <strain evidence="2">CG11_big_fil_rev_8_21_14_0_20_43_7</strain>
    </source>
</reference>
<comment type="caution">
    <text evidence="2">The sequence shown here is derived from an EMBL/GenBank/DDBJ whole genome shotgun (WGS) entry which is preliminary data.</text>
</comment>
<dbReference type="SMART" id="SM00671">
    <property type="entry name" value="SEL1"/>
    <property type="match status" value="2"/>
</dbReference>
<feature type="compositionally biased region" description="Acidic residues" evidence="1">
    <location>
        <begin position="354"/>
        <end position="368"/>
    </location>
</feature>
<evidence type="ECO:0000256" key="1">
    <source>
        <dbReference type="SAM" id="MobiDB-lite"/>
    </source>
</evidence>
<evidence type="ECO:0000313" key="3">
    <source>
        <dbReference type="Proteomes" id="UP000229782"/>
    </source>
</evidence>
<dbReference type="InterPro" id="IPR050767">
    <property type="entry name" value="Sel1_AlgK"/>
</dbReference>
<dbReference type="Proteomes" id="UP000229782">
    <property type="component" value="Unassembled WGS sequence"/>
</dbReference>
<organism evidence="2 3">
    <name type="scientific">Candidatus Magasanikbacteria bacterium CG11_big_fil_rev_8_21_14_0_20_43_7</name>
    <dbReference type="NCBI Taxonomy" id="1974654"/>
    <lineage>
        <taxon>Bacteria</taxon>
        <taxon>Candidatus Magasanikiibacteriota</taxon>
    </lineage>
</organism>
<dbReference type="PANTHER" id="PTHR11102">
    <property type="entry name" value="SEL-1-LIKE PROTEIN"/>
    <property type="match status" value="1"/>
</dbReference>
<dbReference type="AlphaFoldDB" id="A0A2H0N2S5"/>
<dbReference type="Pfam" id="PF08238">
    <property type="entry name" value="Sel1"/>
    <property type="match status" value="2"/>
</dbReference>
<name>A0A2H0N2S5_9BACT</name>
<accession>A0A2H0N2S5</accession>
<gene>
    <name evidence="2" type="ORF">COV60_01655</name>
</gene>
<proteinExistence type="predicted"/>
<dbReference type="InterPro" id="IPR006597">
    <property type="entry name" value="Sel1-like"/>
</dbReference>
<dbReference type="EMBL" id="PCWM01000035">
    <property type="protein sequence ID" value="PIR03181.1"/>
    <property type="molecule type" value="Genomic_DNA"/>
</dbReference>
<feature type="region of interest" description="Disordered" evidence="1">
    <location>
        <begin position="346"/>
        <end position="368"/>
    </location>
</feature>
<dbReference type="Gene3D" id="1.25.40.10">
    <property type="entry name" value="Tetratricopeptide repeat domain"/>
    <property type="match status" value="1"/>
</dbReference>
<sequence length="1095" mass="123947">MSEKSRGRWRDAALGLALSAGLHLGAGTAMVENGRRHRQLKDDDATSELLPDDEPEVRAELRIVGLHESKQALQQELAGYSEQEKANTDMGTFFLRSEYAIGALPKEQLDAAEQRLDEIVKLIKKDMPEFDLFHLLHSLSQPLLPDETHTRYDVSASRLSQRLRQDSNNPNAGPAADCEGHSLFTIALAQRLLHEYGVTEKYNVYQAIHGKNSQGDGHASTLIGIANTDVFFNIERTGFSQLRPKQRASLEGVEIRKLIDSYLGKRVNGIFHAHTYGKNGLPQKMRKSKKSTTPENAINRAELAYNLPERTGEANLETITYTKNNRVPLATTESVFAETVISNVIPDRDTKDAEGDEDDGDKEGADDDGEAALFEESPSLQKKLATTLEALPQDEEEQKIQALLDRGKKKLVAAIADKDSSVKELYSRYIRKDLEKQIATLTAGIEERPELAPQRELEAVGMAMHKIGRLYRTEPDRSLSNKTEFMEYMQTLEISGVLDKLRLHVLAKEIGDAIRYYEQEKKVEGLLFSKEEAQKIILHQATKEKVLNTGIHIETLQNDFPDVWNRVKNQSVDEQITFSSSTYGGLTQEQFMEIVDTLVDNKTPIRELFITMTPAIRDLSWIKKLNTSQLELVNVRGDATNGNIPEDLSPLRFVKGPLQAIAYNQKSRGVEKVLEYLQNTLRTITITGVTESDDIRFLSKYPQISIGLFQPAVGVDLSKIAQASNLLKIYKTNNPNDKVESPKLITTISINGAPAEKDIGSLSVFFTKEQIKSGVFINDKTLTVEQKDAEIKEGYYNDTNYDWLTLTELQELGNDAGAKLEIHNRTKYKDASLDMLVEDAKSGDAWAVYEMKERHATADYEDGEKIKQKLDTVRRYIEEHAKEDDAERQWTLSKIYDYLKYYKNENYKYLELASAEKAAHYGMLKAQKFLALELRIGVSFPPNENQALRWLKKAAEAGDPESLYDLAQRIYISGDDDTKIRELLESAADKKYPKAMFEYAKSCYYGFGVPEDKKEAKKYFLQFIESSKTLTHSPYEVHKAYFLLGRITEDEGDEPLAKAYYQMAFGVPGVAEEIIKNDKKFLEELREIDKKYSAQ</sequence>